<sequence>MKLIYLSDVLNRYRDVNDVNQTVHVMKYIFPRQFGLHNVFTSTVDFKESAHIFKDYTLREQEIAVLQQRRDIKRAEKEKTDMCQQKIPKRLRGMTVELVTKLRKLHQRCSYAAILQYYCPISVSSTRSANDIPLSFKALDKSRLASHALPKEVGNSTGNVATQYVNVEEPKYTELACSVSEVSAFCRAVLLNIVPHGFWGDTETYRQNEAIISKYIDMFIRARKSESLSIHEIIQNFKVRSSIHKRFIKLTLVDYRPVLVAMSTH</sequence>
<evidence type="ECO:0000313" key="11">
    <source>
        <dbReference type="Proteomes" id="UP000799429"/>
    </source>
</evidence>
<comment type="similarity">
    <text evidence="7">Belongs to the reverse transcriptase family. Telomerase subfamily.</text>
</comment>
<keyword evidence="2 7" id="KW-0548">Nucleotidyltransferase</keyword>
<dbReference type="GO" id="GO:0042162">
    <property type="term" value="F:telomeric DNA binding"/>
    <property type="evidence" value="ECO:0007669"/>
    <property type="project" value="TreeGrafter"/>
</dbReference>
<gene>
    <name evidence="10" type="ORF">M501DRAFT_28796</name>
</gene>
<evidence type="ECO:0000256" key="4">
    <source>
        <dbReference type="ARBA" id="ARBA00022842"/>
    </source>
</evidence>
<evidence type="ECO:0000259" key="9">
    <source>
        <dbReference type="Pfam" id="PF12009"/>
    </source>
</evidence>
<dbReference type="GO" id="GO:0003720">
    <property type="term" value="F:telomerase activity"/>
    <property type="evidence" value="ECO:0007669"/>
    <property type="project" value="InterPro"/>
</dbReference>
<keyword evidence="7" id="KW-0539">Nucleus</keyword>
<dbReference type="PANTHER" id="PTHR12066:SF0">
    <property type="entry name" value="TELOMERASE REVERSE TRANSCRIPTASE"/>
    <property type="match status" value="1"/>
</dbReference>
<dbReference type="InterPro" id="IPR003545">
    <property type="entry name" value="Telomerase_RT"/>
</dbReference>
<dbReference type="Gene3D" id="1.10.132.70">
    <property type="match status" value="1"/>
</dbReference>
<evidence type="ECO:0000256" key="5">
    <source>
        <dbReference type="ARBA" id="ARBA00022918"/>
    </source>
</evidence>
<keyword evidence="3 7" id="KW-0479">Metal-binding</keyword>
<feature type="domain" description="Telomerase ribonucleoprotein complex - RNA-binding" evidence="9">
    <location>
        <begin position="181"/>
        <end position="241"/>
    </location>
</feature>
<keyword evidence="7" id="KW-0158">Chromosome</keyword>
<dbReference type="GO" id="GO:0070034">
    <property type="term" value="F:telomerase RNA binding"/>
    <property type="evidence" value="ECO:0007669"/>
    <property type="project" value="TreeGrafter"/>
</dbReference>
<dbReference type="GO" id="GO:0007004">
    <property type="term" value="P:telomere maintenance via telomerase"/>
    <property type="evidence" value="ECO:0007669"/>
    <property type="project" value="TreeGrafter"/>
</dbReference>
<comment type="subcellular location">
    <subcellularLocation>
        <location evidence="7">Nucleus</location>
    </subcellularLocation>
    <subcellularLocation>
        <location evidence="7">Chromosome</location>
        <location evidence="7">Telomere</location>
    </subcellularLocation>
</comment>
<keyword evidence="1 7" id="KW-0808">Transferase</keyword>
<protein>
    <recommendedName>
        <fullName evidence="7">Telomerase reverse transcriptase</fullName>
        <ecNumber evidence="7">2.7.7.49</ecNumber>
    </recommendedName>
    <alternativeName>
        <fullName evidence="7">Telomerase catalytic subunit</fullName>
    </alternativeName>
</protein>
<keyword evidence="5 7" id="KW-0695">RNA-directed DNA polymerase</keyword>
<comment type="function">
    <text evidence="7">Telomerase is a ribonucleoprotein enzyme essential for the replication of chromosome termini in most eukaryotes. It elongates telomeres. It is a reverse transcriptase that adds simple sequence repeats to chromosome ends by copying a template sequence within the RNA component of the enzyme.</text>
</comment>
<accession>A0A9P4SHV4</accession>
<comment type="caution">
    <text evidence="10">The sequence shown here is derived from an EMBL/GenBank/DDBJ whole genome shotgun (WGS) entry which is preliminary data.</text>
</comment>
<reference evidence="10" key="1">
    <citation type="journal article" date="2020" name="Stud. Mycol.">
        <title>101 Dothideomycetes genomes: a test case for predicting lifestyles and emergence of pathogens.</title>
        <authorList>
            <person name="Haridas S."/>
            <person name="Albert R."/>
            <person name="Binder M."/>
            <person name="Bloem J."/>
            <person name="Labutti K."/>
            <person name="Salamov A."/>
            <person name="Andreopoulos B."/>
            <person name="Baker S."/>
            <person name="Barry K."/>
            <person name="Bills G."/>
            <person name="Bluhm B."/>
            <person name="Cannon C."/>
            <person name="Castanera R."/>
            <person name="Culley D."/>
            <person name="Daum C."/>
            <person name="Ezra D."/>
            <person name="Gonzalez J."/>
            <person name="Henrissat B."/>
            <person name="Kuo A."/>
            <person name="Liang C."/>
            <person name="Lipzen A."/>
            <person name="Lutzoni F."/>
            <person name="Magnuson J."/>
            <person name="Mondo S."/>
            <person name="Nolan M."/>
            <person name="Ohm R."/>
            <person name="Pangilinan J."/>
            <person name="Park H.-J."/>
            <person name="Ramirez L."/>
            <person name="Alfaro M."/>
            <person name="Sun H."/>
            <person name="Tritt A."/>
            <person name="Yoshinaga Y."/>
            <person name="Zwiers L.-H."/>
            <person name="Turgeon B."/>
            <person name="Goodwin S."/>
            <person name="Spatafora J."/>
            <person name="Crous P."/>
            <person name="Grigoriev I."/>
        </authorList>
    </citation>
    <scope>NUCLEOTIDE SEQUENCE</scope>
    <source>
        <strain evidence="10">CBS 101060</strain>
    </source>
</reference>
<dbReference type="PANTHER" id="PTHR12066">
    <property type="entry name" value="TELOMERASE REVERSE TRANSCRIPTASE"/>
    <property type="match status" value="1"/>
</dbReference>
<dbReference type="GO" id="GO:0000781">
    <property type="term" value="C:chromosome, telomeric region"/>
    <property type="evidence" value="ECO:0007669"/>
    <property type="project" value="UniProtKB-SubCell"/>
</dbReference>
<evidence type="ECO:0000256" key="1">
    <source>
        <dbReference type="ARBA" id="ARBA00022679"/>
    </source>
</evidence>
<dbReference type="GO" id="GO:0046872">
    <property type="term" value="F:metal ion binding"/>
    <property type="evidence" value="ECO:0007669"/>
    <property type="project" value="UniProtKB-KW"/>
</dbReference>
<organism evidence="10 11">
    <name type="scientific">Patellaria atrata CBS 101060</name>
    <dbReference type="NCBI Taxonomy" id="1346257"/>
    <lineage>
        <taxon>Eukaryota</taxon>
        <taxon>Fungi</taxon>
        <taxon>Dikarya</taxon>
        <taxon>Ascomycota</taxon>
        <taxon>Pezizomycotina</taxon>
        <taxon>Dothideomycetes</taxon>
        <taxon>Dothideomycetes incertae sedis</taxon>
        <taxon>Patellariales</taxon>
        <taxon>Patellariaceae</taxon>
        <taxon>Patellaria</taxon>
    </lineage>
</organism>
<dbReference type="EC" id="2.7.7.49" evidence="7"/>
<evidence type="ECO:0000256" key="8">
    <source>
        <dbReference type="SAM" id="Coils"/>
    </source>
</evidence>
<dbReference type="Proteomes" id="UP000799429">
    <property type="component" value="Unassembled WGS sequence"/>
</dbReference>
<name>A0A9P4SHV4_9PEZI</name>
<evidence type="ECO:0000313" key="10">
    <source>
        <dbReference type="EMBL" id="KAF2842800.1"/>
    </source>
</evidence>
<dbReference type="AlphaFoldDB" id="A0A9P4SHV4"/>
<evidence type="ECO:0000256" key="3">
    <source>
        <dbReference type="ARBA" id="ARBA00022723"/>
    </source>
</evidence>
<comment type="catalytic activity">
    <reaction evidence="6 7">
        <text>DNA(n) + a 2'-deoxyribonucleoside 5'-triphosphate = DNA(n+1) + diphosphate</text>
        <dbReference type="Rhea" id="RHEA:22508"/>
        <dbReference type="Rhea" id="RHEA-COMP:17339"/>
        <dbReference type="Rhea" id="RHEA-COMP:17340"/>
        <dbReference type="ChEBI" id="CHEBI:33019"/>
        <dbReference type="ChEBI" id="CHEBI:61560"/>
        <dbReference type="ChEBI" id="CHEBI:173112"/>
        <dbReference type="EC" id="2.7.7.49"/>
    </reaction>
</comment>
<dbReference type="OrthoDB" id="289721at2759"/>
<evidence type="ECO:0000256" key="6">
    <source>
        <dbReference type="ARBA" id="ARBA00048173"/>
    </source>
</evidence>
<dbReference type="GO" id="GO:0000333">
    <property type="term" value="C:telomerase catalytic core complex"/>
    <property type="evidence" value="ECO:0007669"/>
    <property type="project" value="TreeGrafter"/>
</dbReference>
<keyword evidence="7" id="KW-0779">Telomere</keyword>
<keyword evidence="4 7" id="KW-0460">Magnesium</keyword>
<dbReference type="InterPro" id="IPR021891">
    <property type="entry name" value="Telomerase_RBD"/>
</dbReference>
<keyword evidence="11" id="KW-1185">Reference proteome</keyword>
<keyword evidence="8" id="KW-0175">Coiled coil</keyword>
<proteinExistence type="inferred from homology"/>
<evidence type="ECO:0000256" key="2">
    <source>
        <dbReference type="ARBA" id="ARBA00022695"/>
    </source>
</evidence>
<dbReference type="EMBL" id="MU006089">
    <property type="protein sequence ID" value="KAF2842800.1"/>
    <property type="molecule type" value="Genomic_DNA"/>
</dbReference>
<feature type="coiled-coil region" evidence="8">
    <location>
        <begin position="58"/>
        <end position="85"/>
    </location>
</feature>
<dbReference type="Pfam" id="PF12009">
    <property type="entry name" value="Telomerase_RBD"/>
    <property type="match status" value="1"/>
</dbReference>
<evidence type="ECO:0000256" key="7">
    <source>
        <dbReference type="RuleBase" id="RU365061"/>
    </source>
</evidence>